<evidence type="ECO:0000313" key="1">
    <source>
        <dbReference type="EMBL" id="WHZ56211.1"/>
    </source>
</evidence>
<dbReference type="Proteomes" id="UP001226091">
    <property type="component" value="Chromosome"/>
</dbReference>
<dbReference type="EMBL" id="CP126116">
    <property type="protein sequence ID" value="WHZ56211.1"/>
    <property type="molecule type" value="Genomic_DNA"/>
</dbReference>
<name>A0ACD4R6W6_9BACI</name>
<gene>
    <name evidence="1" type="ORF">QLQ22_16085</name>
</gene>
<keyword evidence="2" id="KW-1185">Reference proteome</keyword>
<protein>
    <submittedName>
        <fullName evidence="1">Uncharacterized protein</fullName>
    </submittedName>
</protein>
<organism evidence="1 2">
    <name type="scientific">Metabacillus hrfriensis</name>
    <dbReference type="NCBI Taxonomy" id="3048891"/>
    <lineage>
        <taxon>Bacteria</taxon>
        <taxon>Bacillati</taxon>
        <taxon>Bacillota</taxon>
        <taxon>Bacilli</taxon>
        <taxon>Bacillales</taxon>
        <taxon>Bacillaceae</taxon>
        <taxon>Metabacillus</taxon>
    </lineage>
</organism>
<proteinExistence type="predicted"/>
<accession>A0ACD4R6W6</accession>
<sequence length="166" mass="18627">MFDPTAFDNLKVVLEGAIYDADLGGVITVIGRKDLVDLAAMSRCYQNTFQLKKGNKTVSAEFQLSMNLSQLSGELLKTNAVPECEVILTFQARSSSAETTVKSIVEELWGVYSITHQISYKVPFEHYHHTFKVHFNRLIGEEQVDDLITMTDHAIDTLEKIKEGAK</sequence>
<evidence type="ECO:0000313" key="2">
    <source>
        <dbReference type="Proteomes" id="UP001226091"/>
    </source>
</evidence>
<reference evidence="2" key="1">
    <citation type="journal article" date="2025" name="Aquaculture">
        <title>Assessment of the bioflocculant production and safety properties of Metabacillus hrfriensis sp. nov. based on phenotypic and whole-genome sequencing analysis.</title>
        <authorList>
            <person name="Zhang R."/>
            <person name="Zhao Z."/>
            <person name="Luo L."/>
            <person name="Wang S."/>
            <person name="Guo K."/>
            <person name="Xu W."/>
        </authorList>
    </citation>
    <scope>NUCLEOTIDE SEQUENCE [LARGE SCALE GENOMIC DNA]</scope>
    <source>
        <strain evidence="2">CT-WN-B3</strain>
    </source>
</reference>